<comment type="subunit">
    <text evidence="10">Monomer.</text>
</comment>
<dbReference type="PANTHER" id="PTHR31637:SF0">
    <property type="entry name" value="2,3-BISPHOSPHOGLYCERATE-INDEPENDENT PHOSPHOGLYCERATE MUTASE"/>
    <property type="match status" value="1"/>
</dbReference>
<dbReference type="NCBIfam" id="TIGR01307">
    <property type="entry name" value="pgm_bpd_ind"/>
    <property type="match status" value="1"/>
</dbReference>
<feature type="binding site" evidence="13">
    <location>
        <position position="493"/>
    </location>
    <ligand>
        <name>Mn(2+)</name>
        <dbReference type="ChEBI" id="CHEBI:29035"/>
        <label>1</label>
    </ligand>
</feature>
<dbReference type="Pfam" id="PF06415">
    <property type="entry name" value="iPGM_N"/>
    <property type="match status" value="1"/>
</dbReference>
<dbReference type="GO" id="GO:0005829">
    <property type="term" value="C:cytosol"/>
    <property type="evidence" value="ECO:0007669"/>
    <property type="project" value="TreeGrafter"/>
</dbReference>
<dbReference type="CDD" id="cd16010">
    <property type="entry name" value="iPGM"/>
    <property type="match status" value="1"/>
</dbReference>
<evidence type="ECO:0000256" key="6">
    <source>
        <dbReference type="ARBA" id="ARBA00022723"/>
    </source>
</evidence>
<dbReference type="GO" id="GO:0006007">
    <property type="term" value="P:glucose catabolic process"/>
    <property type="evidence" value="ECO:0007669"/>
    <property type="project" value="InterPro"/>
</dbReference>
<dbReference type="InterPro" id="IPR017850">
    <property type="entry name" value="Alkaline_phosphatase_core_sf"/>
</dbReference>
<evidence type="ECO:0000313" key="17">
    <source>
        <dbReference type="Proteomes" id="UP000034661"/>
    </source>
</evidence>
<evidence type="ECO:0000256" key="12">
    <source>
        <dbReference type="PIRSR" id="PIRSR001492-2"/>
    </source>
</evidence>
<proteinExistence type="inferred from homology"/>
<evidence type="ECO:0000259" key="14">
    <source>
        <dbReference type="Pfam" id="PF01676"/>
    </source>
</evidence>
<evidence type="ECO:0000256" key="13">
    <source>
        <dbReference type="PIRSR" id="PIRSR001492-3"/>
    </source>
</evidence>
<evidence type="ECO:0000256" key="4">
    <source>
        <dbReference type="ARBA" id="ARBA00004798"/>
    </source>
</evidence>
<comment type="cofactor">
    <cofactor evidence="2">
        <name>Mn(2+)</name>
        <dbReference type="ChEBI" id="CHEBI:29035"/>
    </cofactor>
</comment>
<keyword evidence="8 13" id="KW-0464">Manganese</keyword>
<dbReference type="InterPro" id="IPR006124">
    <property type="entry name" value="Metalloenzyme"/>
</dbReference>
<feature type="binding site" evidence="13">
    <location>
        <position position="11"/>
    </location>
    <ligand>
        <name>Mn(2+)</name>
        <dbReference type="ChEBI" id="CHEBI:29035"/>
        <label>2</label>
    </ligand>
</feature>
<feature type="binding site" evidence="10 12">
    <location>
        <position position="189"/>
    </location>
    <ligand>
        <name>substrate</name>
    </ligand>
</feature>
<evidence type="ECO:0000256" key="1">
    <source>
        <dbReference type="ARBA" id="ARBA00000370"/>
    </source>
</evidence>
<name>A0A0G1UKT0_9BACT</name>
<feature type="binding site" evidence="13">
    <location>
        <position position="476"/>
    </location>
    <ligand>
        <name>Mn(2+)</name>
        <dbReference type="ChEBI" id="CHEBI:29035"/>
        <label>2</label>
    </ligand>
</feature>
<comment type="caution">
    <text evidence="16">The sequence shown here is derived from an EMBL/GenBank/DDBJ whole genome shotgun (WGS) entry which is preliminary data.</text>
</comment>
<dbReference type="UniPathway" id="UPA00109">
    <property type="reaction ID" value="UER00186"/>
</dbReference>
<dbReference type="PIRSF" id="PIRSF001492">
    <property type="entry name" value="IPGAM"/>
    <property type="match status" value="1"/>
</dbReference>
<gene>
    <name evidence="10" type="primary">gpmI</name>
    <name evidence="16" type="ORF">UY27_C0032G0004</name>
</gene>
<comment type="similarity">
    <text evidence="5 10">Belongs to the BPG-independent phosphoglycerate mutase family.</text>
</comment>
<feature type="binding site" evidence="10 12">
    <location>
        <position position="195"/>
    </location>
    <ligand>
        <name>substrate</name>
    </ligand>
</feature>
<dbReference type="GO" id="GO:0004619">
    <property type="term" value="F:phosphoglycerate mutase activity"/>
    <property type="evidence" value="ECO:0007669"/>
    <property type="project" value="UniProtKB-UniRule"/>
</dbReference>
<evidence type="ECO:0000259" key="15">
    <source>
        <dbReference type="Pfam" id="PF06415"/>
    </source>
</evidence>
<feature type="binding site" evidence="10 12">
    <location>
        <position position="367"/>
    </location>
    <ligand>
        <name>substrate</name>
    </ligand>
</feature>
<keyword evidence="6 13" id="KW-0479">Metal-binding</keyword>
<comment type="function">
    <text evidence="3 10">Catalyzes the interconversion of 2-phosphoglycerate and 3-phosphoglycerate.</text>
</comment>
<evidence type="ECO:0000256" key="3">
    <source>
        <dbReference type="ARBA" id="ARBA00002315"/>
    </source>
</evidence>
<reference evidence="16 17" key="1">
    <citation type="journal article" date="2015" name="Nature">
        <title>rRNA introns, odd ribosomes, and small enigmatic genomes across a large radiation of phyla.</title>
        <authorList>
            <person name="Brown C.T."/>
            <person name="Hug L.A."/>
            <person name="Thomas B.C."/>
            <person name="Sharon I."/>
            <person name="Castelle C.J."/>
            <person name="Singh A."/>
            <person name="Wilkins M.J."/>
            <person name="Williams K.H."/>
            <person name="Banfield J.F."/>
        </authorList>
    </citation>
    <scope>NUCLEOTIDE SEQUENCE [LARGE SCALE GENOMIC DNA]</scope>
</reference>
<protein>
    <recommendedName>
        <fullName evidence="10 11">2,3-bisphosphoglycerate-independent phosphoglycerate mutase</fullName>
        <shortName evidence="10">BPG-independent PGAM</shortName>
        <shortName evidence="10">Phosphoglyceromutase</shortName>
        <shortName evidence="10">iPGM</shortName>
        <ecNumber evidence="10 11">5.4.2.12</ecNumber>
    </recommendedName>
</protein>
<dbReference type="EC" id="5.4.2.12" evidence="10 11"/>
<dbReference type="Proteomes" id="UP000034661">
    <property type="component" value="Unassembled WGS sequence"/>
</dbReference>
<feature type="binding site" evidence="13">
    <location>
        <position position="438"/>
    </location>
    <ligand>
        <name>Mn(2+)</name>
        <dbReference type="ChEBI" id="CHEBI:29035"/>
        <label>1</label>
    </ligand>
</feature>
<evidence type="ECO:0000256" key="11">
    <source>
        <dbReference type="NCBIfam" id="TIGR01307"/>
    </source>
</evidence>
<evidence type="ECO:0000313" key="16">
    <source>
        <dbReference type="EMBL" id="KKU94734.1"/>
    </source>
</evidence>
<evidence type="ECO:0000256" key="5">
    <source>
        <dbReference type="ARBA" id="ARBA00008819"/>
    </source>
</evidence>
<sequence>MNKPLVLIVLDGWGLAPPGPGNAISQANLTHIPKLWASYPHGQLTASGEAVGLPAGEDGNTETGHINLGAGRTVYQDLPRINMAISDGSFFTNDAFLGAIRYVNEHHSHLHLMGLISDAGVHSNREHLWALLTLMKQYKEQYKCECKAYLHLFTDGRDSPPTAGKRFVSDVEDRLKTLNVGKIATIMGRYYAMDRDHRWERTEAAYRALTEPIERTAPSAVAAIDKAYQDGKTDEFIEPTIMLDETGNPYPRITNHDAVIFFNYRIDRPRQLTRAFTLPNFEEQKASVSFDPYAVKYYHKHIVEEDTRNKPFKRNVTLPNLFFVTMTEYEKDLPCVVAYPPEPVKTPIGYLFSEQNHRQLRLSETEKERFVTYYFNGMHESAYPGEDRIIVPSPKVATYDTMPEMSAAELTQKLLDRLAIDVYSFFLINFANPDMVAHTGNIKAAIQACEVADTCVGKIVSAVLARGGTCVITADHGNVEEMLTVDGQMDTEHSTFPVPFMFIDQSFEGQPIMLPMGKLADVAPTILSFLNISIPAEMTGNNLLADLPRR</sequence>
<feature type="binding site" evidence="10 12">
    <location>
        <begin position="157"/>
        <end position="158"/>
    </location>
    <ligand>
        <name>substrate</name>
    </ligand>
</feature>
<dbReference type="SUPFAM" id="SSF64158">
    <property type="entry name" value="2,3-Bisphosphoglycerate-independent phosphoglycerate mutase, substrate-binding domain"/>
    <property type="match status" value="1"/>
</dbReference>
<feature type="binding site" evidence="10 12">
    <location>
        <position position="122"/>
    </location>
    <ligand>
        <name>substrate</name>
    </ligand>
</feature>
<keyword evidence="7 10" id="KW-0324">Glycolysis</keyword>
<dbReference type="SUPFAM" id="SSF53649">
    <property type="entry name" value="Alkaline phosphatase-like"/>
    <property type="match status" value="1"/>
</dbReference>
<dbReference type="AlphaFoldDB" id="A0A0G1UKT0"/>
<comment type="catalytic activity">
    <reaction evidence="1 10">
        <text>(2R)-2-phosphoglycerate = (2R)-3-phosphoglycerate</text>
        <dbReference type="Rhea" id="RHEA:15901"/>
        <dbReference type="ChEBI" id="CHEBI:58272"/>
        <dbReference type="ChEBI" id="CHEBI:58289"/>
        <dbReference type="EC" id="5.4.2.12"/>
    </reaction>
</comment>
<dbReference type="Pfam" id="PF01676">
    <property type="entry name" value="Metalloenzyme"/>
    <property type="match status" value="1"/>
</dbReference>
<feature type="binding site" evidence="13">
    <location>
        <position position="434"/>
    </location>
    <ligand>
        <name>Mn(2+)</name>
        <dbReference type="ChEBI" id="CHEBI:29035"/>
        <label>1</label>
    </ligand>
</feature>
<dbReference type="FunFam" id="3.40.1450.10:FF:000002">
    <property type="entry name" value="2,3-bisphosphoglycerate-independent phosphoglycerate mutase"/>
    <property type="match status" value="1"/>
</dbReference>
<dbReference type="Gene3D" id="3.40.1450.10">
    <property type="entry name" value="BPG-independent phosphoglycerate mutase, domain B"/>
    <property type="match status" value="1"/>
</dbReference>
<comment type="pathway">
    <text evidence="4 10">Carbohydrate degradation; glycolysis; pyruvate from D-glyceraldehyde 3-phosphate: step 3/5.</text>
</comment>
<evidence type="ECO:0000256" key="10">
    <source>
        <dbReference type="HAMAP-Rule" id="MF_01038"/>
    </source>
</evidence>
<dbReference type="GO" id="GO:0030145">
    <property type="term" value="F:manganese ion binding"/>
    <property type="evidence" value="ECO:0007669"/>
    <property type="project" value="InterPro"/>
</dbReference>
<dbReference type="Gene3D" id="3.40.720.10">
    <property type="entry name" value="Alkaline Phosphatase, subunit A"/>
    <property type="match status" value="1"/>
</dbReference>
<organism evidence="16 17">
    <name type="scientific">Candidatus Gottesmanbacteria bacterium GW2011_GWA1_48_13</name>
    <dbReference type="NCBI Taxonomy" id="1618439"/>
    <lineage>
        <taxon>Bacteria</taxon>
        <taxon>Candidatus Gottesmaniibacteriota</taxon>
    </lineage>
</organism>
<comment type="caution">
    <text evidence="10">Lacks conserved residue(s) required for the propagation of feature annotation.</text>
</comment>
<evidence type="ECO:0000256" key="8">
    <source>
        <dbReference type="ARBA" id="ARBA00023211"/>
    </source>
</evidence>
<feature type="domain" description="BPG-independent PGAM N-terminal" evidence="15">
    <location>
        <begin position="81"/>
        <end position="330"/>
    </location>
</feature>
<keyword evidence="9 10" id="KW-0413">Isomerase</keyword>
<evidence type="ECO:0000256" key="2">
    <source>
        <dbReference type="ARBA" id="ARBA00001936"/>
    </source>
</evidence>
<feature type="binding site" evidence="10 12">
    <location>
        <begin position="265"/>
        <end position="268"/>
    </location>
    <ligand>
        <name>substrate</name>
    </ligand>
</feature>
<accession>A0A0G1UKT0</accession>
<dbReference type="InterPro" id="IPR036646">
    <property type="entry name" value="PGAM_B_sf"/>
</dbReference>
<dbReference type="InterPro" id="IPR005995">
    <property type="entry name" value="Pgm_bpd_ind"/>
</dbReference>
<feature type="domain" description="Metalloenzyme" evidence="14">
    <location>
        <begin position="3"/>
        <end position="533"/>
    </location>
</feature>
<dbReference type="PANTHER" id="PTHR31637">
    <property type="entry name" value="2,3-BISPHOSPHOGLYCERATE-INDEPENDENT PHOSPHOGLYCERATE MUTASE"/>
    <property type="match status" value="1"/>
</dbReference>
<evidence type="ECO:0000256" key="9">
    <source>
        <dbReference type="ARBA" id="ARBA00023235"/>
    </source>
</evidence>
<feature type="binding site" evidence="13">
    <location>
        <position position="475"/>
    </location>
    <ligand>
        <name>Mn(2+)</name>
        <dbReference type="ChEBI" id="CHEBI:29035"/>
        <label>2</label>
    </ligand>
</feature>
<dbReference type="EMBL" id="LCPJ01000032">
    <property type="protein sequence ID" value="KKU94734.1"/>
    <property type="molecule type" value="Genomic_DNA"/>
</dbReference>
<evidence type="ECO:0000256" key="7">
    <source>
        <dbReference type="ARBA" id="ARBA00023152"/>
    </source>
</evidence>
<dbReference type="GO" id="GO:0006096">
    <property type="term" value="P:glycolytic process"/>
    <property type="evidence" value="ECO:0007669"/>
    <property type="project" value="UniProtKB-UniRule"/>
</dbReference>
<dbReference type="HAMAP" id="MF_01038">
    <property type="entry name" value="GpmI"/>
    <property type="match status" value="1"/>
</dbReference>
<dbReference type="PATRIC" id="fig|1618439.3.peg.626"/>
<dbReference type="InterPro" id="IPR011258">
    <property type="entry name" value="BPG-indep_PGM_N"/>
</dbReference>